<comment type="caution">
    <text evidence="3">The sequence shown here is derived from an EMBL/GenBank/DDBJ whole genome shotgun (WGS) entry which is preliminary data.</text>
</comment>
<dbReference type="Proteomes" id="UP001499993">
    <property type="component" value="Unassembled WGS sequence"/>
</dbReference>
<evidence type="ECO:0000256" key="1">
    <source>
        <dbReference type="SAM" id="MobiDB-lite"/>
    </source>
</evidence>
<keyword evidence="2" id="KW-0812">Transmembrane</keyword>
<keyword evidence="2" id="KW-1133">Transmembrane helix</keyword>
<feature type="region of interest" description="Disordered" evidence="1">
    <location>
        <begin position="97"/>
        <end position="119"/>
    </location>
</feature>
<reference evidence="4" key="1">
    <citation type="journal article" date="2019" name="Int. J. Syst. Evol. Microbiol.">
        <title>The Global Catalogue of Microorganisms (GCM) 10K type strain sequencing project: providing services to taxonomists for standard genome sequencing and annotation.</title>
        <authorList>
            <consortium name="The Broad Institute Genomics Platform"/>
            <consortium name="The Broad Institute Genome Sequencing Center for Infectious Disease"/>
            <person name="Wu L."/>
            <person name="Ma J."/>
        </authorList>
    </citation>
    <scope>NUCLEOTIDE SEQUENCE [LARGE SCALE GENOMIC DNA]</scope>
    <source>
        <strain evidence="4">JCM 18123</strain>
    </source>
</reference>
<dbReference type="EMBL" id="BAABIK010000012">
    <property type="protein sequence ID" value="GAA4941956.1"/>
    <property type="molecule type" value="Genomic_DNA"/>
</dbReference>
<feature type="transmembrane region" description="Helical" evidence="2">
    <location>
        <begin position="147"/>
        <end position="165"/>
    </location>
</feature>
<evidence type="ECO:0008006" key="5">
    <source>
        <dbReference type="Google" id="ProtNLM"/>
    </source>
</evidence>
<dbReference type="InterPro" id="IPR053160">
    <property type="entry name" value="MFS_DHA3_Transporter"/>
</dbReference>
<dbReference type="PANTHER" id="PTHR23530">
    <property type="entry name" value="TRANSPORT PROTEIN-RELATED"/>
    <property type="match status" value="1"/>
</dbReference>
<name>A0ABP9GGB9_9ACTN</name>
<gene>
    <name evidence="3" type="ORF">GCM10023224_25270</name>
</gene>
<feature type="transmembrane region" description="Helical" evidence="2">
    <location>
        <begin position="50"/>
        <end position="68"/>
    </location>
</feature>
<keyword evidence="2" id="KW-0472">Membrane</keyword>
<protein>
    <recommendedName>
        <fullName evidence="5">MFS transporter</fullName>
    </recommendedName>
</protein>
<dbReference type="RefSeq" id="WP_345556733.1">
    <property type="nucleotide sequence ID" value="NZ_BAABIK010000012.1"/>
</dbReference>
<dbReference type="Gene3D" id="1.20.1250.20">
    <property type="entry name" value="MFS general substrate transporter like domains"/>
    <property type="match status" value="1"/>
</dbReference>
<dbReference type="PANTHER" id="PTHR23530:SF1">
    <property type="entry name" value="PERMEASE, MAJOR FACILITATOR SUPERFAMILY-RELATED"/>
    <property type="match status" value="1"/>
</dbReference>
<dbReference type="SUPFAM" id="SSF103473">
    <property type="entry name" value="MFS general substrate transporter"/>
    <property type="match status" value="1"/>
</dbReference>
<feature type="transmembrane region" description="Helical" evidence="2">
    <location>
        <begin position="285"/>
        <end position="306"/>
    </location>
</feature>
<accession>A0ABP9GGB9</accession>
<evidence type="ECO:0000313" key="4">
    <source>
        <dbReference type="Proteomes" id="UP001499993"/>
    </source>
</evidence>
<evidence type="ECO:0000313" key="3">
    <source>
        <dbReference type="EMBL" id="GAA4941956.1"/>
    </source>
</evidence>
<keyword evidence="4" id="KW-1185">Reference proteome</keyword>
<sequence length="309" mass="30422">MRSGALEALVYTELTHLARTAAPDAAGPGRAAAAAWVTAAYTRLIGRSRAAGTTAIMVASLAAVPVLAWGGYTAAGAASILATLLCAAAGRALPAGGERGRRAARRRGNTGGGRRPSRPLRSAVASAAGVAGRASAEIRASGPARRALVLLAVLVGLSGALDEYVPLLARSTGLSTPAVPLALLVVSAGAVVGGWLAGRHTRHTAPALVVAACCMAAGAGAGHPAGLLLLAVAFGVSEWAGAAAEARLQDSVGEEARATVASFAGFGAESVTVLAFGAYALGSVWLAPAALFALAALPYLAAAGALRRR</sequence>
<feature type="transmembrane region" description="Helical" evidence="2">
    <location>
        <begin position="204"/>
        <end position="221"/>
    </location>
</feature>
<feature type="transmembrane region" description="Helical" evidence="2">
    <location>
        <begin position="177"/>
        <end position="197"/>
    </location>
</feature>
<feature type="transmembrane region" description="Helical" evidence="2">
    <location>
        <begin position="74"/>
        <end position="93"/>
    </location>
</feature>
<evidence type="ECO:0000256" key="2">
    <source>
        <dbReference type="SAM" id="Phobius"/>
    </source>
</evidence>
<dbReference type="InterPro" id="IPR036259">
    <property type="entry name" value="MFS_trans_sf"/>
</dbReference>
<organism evidence="3 4">
    <name type="scientific">Streptomonospora halophila</name>
    <dbReference type="NCBI Taxonomy" id="427369"/>
    <lineage>
        <taxon>Bacteria</taxon>
        <taxon>Bacillati</taxon>
        <taxon>Actinomycetota</taxon>
        <taxon>Actinomycetes</taxon>
        <taxon>Streptosporangiales</taxon>
        <taxon>Nocardiopsidaceae</taxon>
        <taxon>Streptomonospora</taxon>
    </lineage>
</organism>
<proteinExistence type="predicted"/>